<dbReference type="Proteomes" id="UP000048600">
    <property type="component" value="Unassembled WGS sequence"/>
</dbReference>
<gene>
    <name evidence="3" type="ORF">ERS007741_02615</name>
</gene>
<name>A0A655J681_MYCTX</name>
<dbReference type="InterPro" id="IPR012337">
    <property type="entry name" value="RNaseH-like_sf"/>
</dbReference>
<dbReference type="InterPro" id="IPR048020">
    <property type="entry name" value="Transpos_IS3"/>
</dbReference>
<dbReference type="GO" id="GO:0003676">
    <property type="term" value="F:nucleic acid binding"/>
    <property type="evidence" value="ECO:0007669"/>
    <property type="project" value="InterPro"/>
</dbReference>
<dbReference type="AlphaFoldDB" id="A0A655J681"/>
<dbReference type="EMBL" id="CHKL01000317">
    <property type="protein sequence ID" value="COW50613.1"/>
    <property type="molecule type" value="Genomic_DNA"/>
</dbReference>
<accession>A0A655J681</accession>
<dbReference type="GO" id="GO:0015074">
    <property type="term" value="P:DNA integration"/>
    <property type="evidence" value="ECO:0007669"/>
    <property type="project" value="InterPro"/>
</dbReference>
<evidence type="ECO:0000259" key="2">
    <source>
        <dbReference type="PROSITE" id="PS50994"/>
    </source>
</evidence>
<evidence type="ECO:0000313" key="4">
    <source>
        <dbReference type="Proteomes" id="UP000048600"/>
    </source>
</evidence>
<dbReference type="PROSITE" id="PS50994">
    <property type="entry name" value="INTEGRASE"/>
    <property type="match status" value="1"/>
</dbReference>
<dbReference type="InterPro" id="IPR036397">
    <property type="entry name" value="RNaseH_sf"/>
</dbReference>
<dbReference type="InterPro" id="IPR050900">
    <property type="entry name" value="Transposase_IS3/IS150/IS904"/>
</dbReference>
<dbReference type="NCBIfam" id="NF033516">
    <property type="entry name" value="transpos_IS3"/>
    <property type="match status" value="1"/>
</dbReference>
<organism evidence="3 4">
    <name type="scientific">Mycobacterium tuberculosis</name>
    <dbReference type="NCBI Taxonomy" id="1773"/>
    <lineage>
        <taxon>Bacteria</taxon>
        <taxon>Bacillati</taxon>
        <taxon>Actinomycetota</taxon>
        <taxon>Actinomycetes</taxon>
        <taxon>Mycobacteriales</taxon>
        <taxon>Mycobacteriaceae</taxon>
        <taxon>Mycobacterium</taxon>
        <taxon>Mycobacterium tuberculosis complex</taxon>
    </lineage>
</organism>
<dbReference type="SUPFAM" id="SSF53098">
    <property type="entry name" value="Ribonuclease H-like"/>
    <property type="match status" value="1"/>
</dbReference>
<proteinExistence type="predicted"/>
<evidence type="ECO:0000313" key="3">
    <source>
        <dbReference type="EMBL" id="COW50613.1"/>
    </source>
</evidence>
<dbReference type="Pfam" id="PF00665">
    <property type="entry name" value="rve"/>
    <property type="match status" value="1"/>
</dbReference>
<feature type="compositionally biased region" description="Polar residues" evidence="1">
    <location>
        <begin position="41"/>
        <end position="50"/>
    </location>
</feature>
<reference evidence="3 4" key="1">
    <citation type="submission" date="2015-03" db="EMBL/GenBank/DDBJ databases">
        <authorList>
            <consortium name="Pathogen Informatics"/>
        </authorList>
    </citation>
    <scope>NUCLEOTIDE SEQUENCE [LARGE SCALE GENOMIC DNA]</scope>
    <source>
        <strain evidence="3 4">P00601463</strain>
    </source>
</reference>
<dbReference type="InterPro" id="IPR001584">
    <property type="entry name" value="Integrase_cat-core"/>
</dbReference>
<feature type="region of interest" description="Disordered" evidence="1">
    <location>
        <begin position="41"/>
        <end position="63"/>
    </location>
</feature>
<feature type="domain" description="Integrase catalytic" evidence="2">
    <location>
        <begin position="134"/>
        <end position="299"/>
    </location>
</feature>
<dbReference type="RefSeq" id="WP_019283811.1">
    <property type="nucleotide sequence ID" value="NZ_CFJK01000038.1"/>
</dbReference>
<dbReference type="Gene3D" id="3.30.420.10">
    <property type="entry name" value="Ribonuclease H-like superfamily/Ribonuclease H"/>
    <property type="match status" value="1"/>
</dbReference>
<dbReference type="PANTHER" id="PTHR46889">
    <property type="entry name" value="TRANSPOSASE INSF FOR INSERTION SEQUENCE IS3B-RELATED"/>
    <property type="match status" value="1"/>
</dbReference>
<dbReference type="PANTHER" id="PTHR46889:SF4">
    <property type="entry name" value="TRANSPOSASE INSO FOR INSERTION SEQUENCE ELEMENT IS911B-RELATED"/>
    <property type="match status" value="1"/>
</dbReference>
<feature type="region of interest" description="Disordered" evidence="1">
    <location>
        <begin position="322"/>
        <end position="348"/>
    </location>
</feature>
<sequence length="348" mass="39044">MIDTAIEEMIPLIGVRAACAATGRAPASYYRAHSKRLSAQSDTFTSTAVTDPSGPRESAQPRALSAAEREHVLAVLNSQRFADMAPAVVYATLLDEGIYLCSESTMYRLLRERGQTGDRRRQATHPAAVKPELVAHQPNSVWSWDITKLRGPAKWSYYYLYVILDIFSRYVVGWMVASRESKVLAERLIAQTLAAQHISADQLTLHADRGSSMSSKPVALLLADLGVTKSHSRPHTSNDNPLSEAQFKTLKYRPDFPKRFESIEAARVHCDRFFGWYNHEHKHSGIGLHTPADVHYGRADQIRRHRATVLDTAYRDHLERFVRKPPEPPALPAFSAINPPPKEDQPTQ</sequence>
<protein>
    <submittedName>
        <fullName evidence="3">Transposase</fullName>
    </submittedName>
</protein>
<evidence type="ECO:0000256" key="1">
    <source>
        <dbReference type="SAM" id="MobiDB-lite"/>
    </source>
</evidence>